<organism evidence="1 2">
    <name type="scientific">Rossellomorea marisflavi</name>
    <dbReference type="NCBI Taxonomy" id="189381"/>
    <lineage>
        <taxon>Bacteria</taxon>
        <taxon>Bacillati</taxon>
        <taxon>Bacillota</taxon>
        <taxon>Bacilli</taxon>
        <taxon>Bacillales</taxon>
        <taxon>Bacillaceae</taxon>
        <taxon>Rossellomorea</taxon>
    </lineage>
</organism>
<accession>A0A5D4RZM3</accession>
<evidence type="ECO:0000313" key="2">
    <source>
        <dbReference type="Proteomes" id="UP000322997"/>
    </source>
</evidence>
<reference evidence="1 2" key="1">
    <citation type="submission" date="2019-08" db="EMBL/GenBank/DDBJ databases">
        <title>Bacillus genomes from the desert of Cuatro Cienegas, Coahuila.</title>
        <authorList>
            <person name="Olmedo-Alvarez G."/>
        </authorList>
    </citation>
    <scope>NUCLEOTIDE SEQUENCE [LARGE SCALE GENOMIC DNA]</scope>
    <source>
        <strain evidence="1 2">CH108_3D</strain>
    </source>
</reference>
<dbReference type="EMBL" id="VTEQ01000001">
    <property type="protein sequence ID" value="TYS56139.1"/>
    <property type="molecule type" value="Genomic_DNA"/>
</dbReference>
<gene>
    <name evidence="1" type="ORF">FZC83_00760</name>
</gene>
<evidence type="ECO:0000313" key="1">
    <source>
        <dbReference type="EMBL" id="TYS56139.1"/>
    </source>
</evidence>
<proteinExistence type="predicted"/>
<dbReference type="RefSeq" id="WP_148984279.1">
    <property type="nucleotide sequence ID" value="NZ_JBNILK010000001.1"/>
</dbReference>
<dbReference type="AlphaFoldDB" id="A0A5D4RZM3"/>
<comment type="caution">
    <text evidence="1">The sequence shown here is derived from an EMBL/GenBank/DDBJ whole genome shotgun (WGS) entry which is preliminary data.</text>
</comment>
<dbReference type="Proteomes" id="UP000322997">
    <property type="component" value="Unassembled WGS sequence"/>
</dbReference>
<name>A0A5D4RZM3_9BACI</name>
<protein>
    <submittedName>
        <fullName evidence="1">Uncharacterized protein</fullName>
    </submittedName>
</protein>
<sequence length="59" mass="6726">MQKQAVYIHFITLAHAVPLMKRNRSIVEITDVKDYGYRGSLYYSLTTDLAGYNNTALSL</sequence>